<dbReference type="EMBL" id="HBGA01068465">
    <property type="protein sequence ID" value="CAD9014480.1"/>
    <property type="molecule type" value="Transcribed_RNA"/>
</dbReference>
<evidence type="ECO:0000259" key="1">
    <source>
        <dbReference type="Pfam" id="PF25758"/>
    </source>
</evidence>
<evidence type="ECO:0000313" key="2">
    <source>
        <dbReference type="EMBL" id="CAD9014480.1"/>
    </source>
</evidence>
<gene>
    <name evidence="2" type="ORF">EGYM00392_LOCUS25584</name>
</gene>
<dbReference type="SUPFAM" id="SSF48371">
    <property type="entry name" value="ARM repeat"/>
    <property type="match status" value="1"/>
</dbReference>
<dbReference type="PANTHER" id="PTHR10997:SF7">
    <property type="entry name" value="IMPORTIN-11"/>
    <property type="match status" value="1"/>
</dbReference>
<dbReference type="InterPro" id="IPR011989">
    <property type="entry name" value="ARM-like"/>
</dbReference>
<feature type="domain" description="Importin-7/11-like TPR repeats" evidence="1">
    <location>
        <begin position="192"/>
        <end position="505"/>
    </location>
</feature>
<dbReference type="GO" id="GO:0005829">
    <property type="term" value="C:cytosol"/>
    <property type="evidence" value="ECO:0007669"/>
    <property type="project" value="TreeGrafter"/>
</dbReference>
<dbReference type="GO" id="GO:0006606">
    <property type="term" value="P:protein import into nucleus"/>
    <property type="evidence" value="ECO:0007669"/>
    <property type="project" value="TreeGrafter"/>
</dbReference>
<proteinExistence type="predicted"/>
<dbReference type="Pfam" id="PF25758">
    <property type="entry name" value="TPR_IPO11"/>
    <property type="match status" value="1"/>
</dbReference>
<dbReference type="Gene3D" id="1.25.10.10">
    <property type="entry name" value="Leucine-rich Repeat Variant"/>
    <property type="match status" value="1"/>
</dbReference>
<dbReference type="InterPro" id="IPR058669">
    <property type="entry name" value="TPR_IPO7/11-like"/>
</dbReference>
<accession>A0A7S1IJM2</accession>
<dbReference type="GO" id="GO:0005635">
    <property type="term" value="C:nuclear envelope"/>
    <property type="evidence" value="ECO:0007669"/>
    <property type="project" value="TreeGrafter"/>
</dbReference>
<sequence>MAHPPSNTESLLRWDCVYQAAGLMCYSLPHYLDFNTVLGPPVVANLKDCGAHRILRRRAAWVIGQWAAVIPSPRLHFYELLLATAQEGGDIVIRLTAIKALFWLVDDLQFEPNSFSSLLPALMEQIFFFLQHSRCIDVRLSLVSFVILLMEKMDTVLAQYTATILSIFMKLWTALQASSEADSTETRLKSYLVIALTSLVKCLGEQSQNVHELVLPMIMYTTNINSEDGPFLLEAGLELWQATLQYTVSLSPQLLDCFSSIPSIVTNDTETLAQALSIVDSYIFVGRGMFLERYVHELNNMLGTLLSEAKDVAQVLCTNVLDTLLHVFPDKAPAAVQAVLVKVMQYLLNGREGDLVIANYLCVLLRILLTNRPWFIGFVGDHFSMFLDKWIDLHDCLPTNYQRKLSCLALLSLLPVPPEDVVVLPRLAPILHTAVEGVAAESGDWTVDFGPHSNEEVPLGCPEAARRQELSEKDVVLNLSVKQLMQEKLQELYTTTGPQVMQVILTDPVLMSTLNTYFATQ</sequence>
<organism evidence="2">
    <name type="scientific">Eutreptiella gymnastica</name>
    <dbReference type="NCBI Taxonomy" id="73025"/>
    <lineage>
        <taxon>Eukaryota</taxon>
        <taxon>Discoba</taxon>
        <taxon>Euglenozoa</taxon>
        <taxon>Euglenida</taxon>
        <taxon>Spirocuta</taxon>
        <taxon>Euglenophyceae</taxon>
        <taxon>Eutreptiales</taxon>
        <taxon>Eutreptiaceae</taxon>
        <taxon>Eutreptiella</taxon>
    </lineage>
</organism>
<dbReference type="AlphaFoldDB" id="A0A7S1IJM2"/>
<dbReference type="InterPro" id="IPR016024">
    <property type="entry name" value="ARM-type_fold"/>
</dbReference>
<name>A0A7S1IJM2_9EUGL</name>
<dbReference type="PANTHER" id="PTHR10997">
    <property type="entry name" value="IMPORTIN-7, 8, 11"/>
    <property type="match status" value="1"/>
</dbReference>
<protein>
    <recommendedName>
        <fullName evidence="1">Importin-7/11-like TPR repeats domain-containing protein</fullName>
    </recommendedName>
</protein>
<reference evidence="2" key="1">
    <citation type="submission" date="2021-01" db="EMBL/GenBank/DDBJ databases">
        <authorList>
            <person name="Corre E."/>
            <person name="Pelletier E."/>
            <person name="Niang G."/>
            <person name="Scheremetjew M."/>
            <person name="Finn R."/>
            <person name="Kale V."/>
            <person name="Holt S."/>
            <person name="Cochrane G."/>
            <person name="Meng A."/>
            <person name="Brown T."/>
            <person name="Cohen L."/>
        </authorList>
    </citation>
    <scope>NUCLEOTIDE SEQUENCE</scope>
    <source>
        <strain evidence="2">NIES-381</strain>
    </source>
</reference>